<feature type="domain" description="DUF4325" evidence="1">
    <location>
        <begin position="26"/>
        <end position="94"/>
    </location>
</feature>
<proteinExistence type="predicted"/>
<sequence length="105" mass="12175">MNKRIKISEDFSKIPGARYRKDGEYSGQEFYEDILEPKYKSLNQEKGEKLEIDLDGTEGYATSFLDEAFGGLARKHGKEKVIKSLVFISHEEPYLIDEIKSYMNE</sequence>
<accession>A0A1H2Y6P1</accession>
<gene>
    <name evidence="2" type="ORF">SAMN05444420_106125</name>
</gene>
<evidence type="ECO:0000313" key="2">
    <source>
        <dbReference type="EMBL" id="SDX00721.1"/>
    </source>
</evidence>
<keyword evidence="3" id="KW-1185">Reference proteome</keyword>
<name>A0A1H2Y6P1_9FLAO</name>
<evidence type="ECO:0000259" key="1">
    <source>
        <dbReference type="Pfam" id="PF14213"/>
    </source>
</evidence>
<dbReference type="OrthoDB" id="1551124at2"/>
<evidence type="ECO:0000313" key="3">
    <source>
        <dbReference type="Proteomes" id="UP000182771"/>
    </source>
</evidence>
<protein>
    <recommendedName>
        <fullName evidence="1">DUF4325 domain-containing protein</fullName>
    </recommendedName>
</protein>
<dbReference type="RefSeq" id="WP_016419263.1">
    <property type="nucleotide sequence ID" value="NZ_FNND01000006.1"/>
</dbReference>
<dbReference type="AlphaFoldDB" id="A0A1H2Y6P1"/>
<dbReference type="Proteomes" id="UP000182771">
    <property type="component" value="Unassembled WGS sequence"/>
</dbReference>
<dbReference type="InterPro" id="IPR025474">
    <property type="entry name" value="DUF4325"/>
</dbReference>
<dbReference type="EMBL" id="FNND01000006">
    <property type="protein sequence ID" value="SDX00721.1"/>
    <property type="molecule type" value="Genomic_DNA"/>
</dbReference>
<dbReference type="Pfam" id="PF14213">
    <property type="entry name" value="DUF4325"/>
    <property type="match status" value="1"/>
</dbReference>
<comment type="caution">
    <text evidence="2">The sequence shown here is derived from an EMBL/GenBank/DDBJ whole genome shotgun (WGS) entry which is preliminary data.</text>
</comment>
<reference evidence="2 3" key="1">
    <citation type="submission" date="2016-10" db="EMBL/GenBank/DDBJ databases">
        <authorList>
            <person name="Varghese N."/>
            <person name="Submissions S."/>
        </authorList>
    </citation>
    <scope>NUCLEOTIDE SEQUENCE [LARGE SCALE GENOMIC DNA]</scope>
    <source>
        <strain evidence="2 3">DSM 11449</strain>
    </source>
</reference>
<dbReference type="GeneID" id="85018205"/>
<organism evidence="2 3">
    <name type="scientific">Capnocytophaga granulosa</name>
    <dbReference type="NCBI Taxonomy" id="45242"/>
    <lineage>
        <taxon>Bacteria</taxon>
        <taxon>Pseudomonadati</taxon>
        <taxon>Bacteroidota</taxon>
        <taxon>Flavobacteriia</taxon>
        <taxon>Flavobacteriales</taxon>
        <taxon>Flavobacteriaceae</taxon>
        <taxon>Capnocytophaga</taxon>
    </lineage>
</organism>